<evidence type="ECO:0000313" key="9">
    <source>
        <dbReference type="EMBL" id="TNY18857.1"/>
    </source>
</evidence>
<dbReference type="InterPro" id="IPR001680">
    <property type="entry name" value="WD40_rpt"/>
</dbReference>
<dbReference type="AlphaFoldDB" id="A0A5C5FPQ9"/>
<dbReference type="Pfam" id="PF00400">
    <property type="entry name" value="WD40"/>
    <property type="match status" value="5"/>
</dbReference>
<dbReference type="EMBL" id="SOZI01000119">
    <property type="protein sequence ID" value="TNY18857.1"/>
    <property type="molecule type" value="Genomic_DNA"/>
</dbReference>
<evidence type="ECO:0000259" key="7">
    <source>
        <dbReference type="PROSITE" id="PS51394"/>
    </source>
</evidence>
<feature type="domain" description="PFU" evidence="7">
    <location>
        <begin position="429"/>
        <end position="524"/>
    </location>
</feature>
<dbReference type="OrthoDB" id="10265988at2759"/>
<dbReference type="Gene3D" id="3.10.20.870">
    <property type="entry name" value="PFU (PLAA family ubiquitin binding), C-terminal domain"/>
    <property type="match status" value="1"/>
</dbReference>
<sequence length="855" mass="89124">MASDEAHPAPYRLSAILAGHAADVRALASTPRATHMGGATTRMMHSYNAQAPVLFSSSRDGTARSWRRRAGGDEEPARWTEGDVFGGAEGGHEGFVNAVEWCSRTGEDALGGYLLTGGQDKLIHAWPLPSPSSSLDSDSSSSSAARSPSHTLIGHEANVCALHVSVDGKRIVSGSWDKTAKVWKDWQLAYTLEGHEQSVWAVLALEGNGSPDEEDLVLTGAADNHIRLFQRDKLVRTFKGHTQAVRALAKLDKSAGGGEGEGWFASGGNDGTIRLWSLATGACVHTLSGHDSFVYSLAALPDALSGGLVSGGEDRTVRVWRAQDGECTQTIVVPAVSVWCVNVLANGDIAAGASDGNVRVYTRSKERIASEADLAEYEEQVSKTALNSSQIGDLKKSDLPGPEALDEPGSKEGQVKMVRTVGGTVEAHQWSTASRSWQKIGEVTDAVGSSRKQLYQGREYDYVFDIDLGGGAPMLKLPYNASQNPYAAAQDFLHANDLPLGYIDQIASFIEQNTGGVKLGGSGNVDPFTGASSYRSAPGSGAAGGGGGGGGFDPYTGGSSYRSAGAGASAGSFSGDPYTGGGASSTTRSGGVLPHTSFLSFTQANLPALRGKIAQLSDQFAASPSTASLALGADDLSSLDRLIAYLLVALSSPSSPPPSDADTALVDRLLSSWPPASRFPALDLARLLALSAPTAGSFPVVLATATDPAESETNAMLALRALANVFVPFVGKATMQSEARDVLASLRKRGATKALNKNGKVAFATVLLNFSVLAAQKQLDAKAAEDLADLAVELMSEADSETVYRSMMALGNLLVSFETAAALSEAATQRYKAAVRDAAQRLPEGRIKALAGEIA</sequence>
<evidence type="ECO:0000256" key="6">
    <source>
        <dbReference type="SAM" id="MobiDB-lite"/>
    </source>
</evidence>
<dbReference type="CDD" id="cd00200">
    <property type="entry name" value="WD40"/>
    <property type="match status" value="1"/>
</dbReference>
<comment type="caution">
    <text evidence="9">The sequence shown here is derived from an EMBL/GenBank/DDBJ whole genome shotgun (WGS) entry which is preliminary data.</text>
</comment>
<feature type="repeat" description="WD" evidence="5">
    <location>
        <begin position="152"/>
        <end position="184"/>
    </location>
</feature>
<gene>
    <name evidence="9" type="ORF">DMC30DRAFT_418466</name>
</gene>
<dbReference type="GO" id="GO:0005737">
    <property type="term" value="C:cytoplasm"/>
    <property type="evidence" value="ECO:0007669"/>
    <property type="project" value="UniProtKB-SubCell"/>
</dbReference>
<keyword evidence="4" id="KW-0677">Repeat</keyword>
<keyword evidence="2" id="KW-0963">Cytoplasm</keyword>
<dbReference type="InterPro" id="IPR020472">
    <property type="entry name" value="WD40_PAC1"/>
</dbReference>
<dbReference type="GO" id="GO:0043161">
    <property type="term" value="P:proteasome-mediated ubiquitin-dependent protein catabolic process"/>
    <property type="evidence" value="ECO:0007669"/>
    <property type="project" value="TreeGrafter"/>
</dbReference>
<keyword evidence="10" id="KW-1185">Reference proteome</keyword>
<dbReference type="GO" id="GO:0043130">
    <property type="term" value="F:ubiquitin binding"/>
    <property type="evidence" value="ECO:0007669"/>
    <property type="project" value="TreeGrafter"/>
</dbReference>
<dbReference type="Pfam" id="PF09070">
    <property type="entry name" value="PFU"/>
    <property type="match status" value="1"/>
</dbReference>
<dbReference type="PANTHER" id="PTHR19849:SF0">
    <property type="entry name" value="PHOSPHOLIPASE A-2-ACTIVATING PROTEIN"/>
    <property type="match status" value="1"/>
</dbReference>
<evidence type="ECO:0000256" key="4">
    <source>
        <dbReference type="ARBA" id="ARBA00022737"/>
    </source>
</evidence>
<feature type="domain" description="PUL" evidence="8">
    <location>
        <begin position="591"/>
        <end position="855"/>
    </location>
</feature>
<dbReference type="SMART" id="SM00320">
    <property type="entry name" value="WD40"/>
    <property type="match status" value="7"/>
</dbReference>
<dbReference type="PROSITE" id="PS51394">
    <property type="entry name" value="PFU"/>
    <property type="match status" value="1"/>
</dbReference>
<dbReference type="Gene3D" id="2.130.10.10">
    <property type="entry name" value="YVTN repeat-like/Quinoprotein amine dehydrogenase"/>
    <property type="match status" value="1"/>
</dbReference>
<keyword evidence="3 5" id="KW-0853">WD repeat</keyword>
<dbReference type="STRING" id="5288.A0A5C5FPQ9"/>
<dbReference type="Pfam" id="PF08324">
    <property type="entry name" value="PUL"/>
    <property type="match status" value="1"/>
</dbReference>
<dbReference type="PROSITE" id="PS50082">
    <property type="entry name" value="WD_REPEATS_2"/>
    <property type="match status" value="3"/>
</dbReference>
<dbReference type="InterPro" id="IPR015943">
    <property type="entry name" value="WD40/YVTN_repeat-like_dom_sf"/>
</dbReference>
<evidence type="ECO:0000256" key="3">
    <source>
        <dbReference type="ARBA" id="ARBA00022574"/>
    </source>
</evidence>
<evidence type="ECO:0000256" key="5">
    <source>
        <dbReference type="PROSITE-ProRule" id="PRU00221"/>
    </source>
</evidence>
<organism evidence="9 10">
    <name type="scientific">Rhodotorula diobovata</name>
    <dbReference type="NCBI Taxonomy" id="5288"/>
    <lineage>
        <taxon>Eukaryota</taxon>
        <taxon>Fungi</taxon>
        <taxon>Dikarya</taxon>
        <taxon>Basidiomycota</taxon>
        <taxon>Pucciniomycotina</taxon>
        <taxon>Microbotryomycetes</taxon>
        <taxon>Sporidiobolales</taxon>
        <taxon>Sporidiobolaceae</taxon>
        <taxon>Rhodotorula</taxon>
    </lineage>
</organism>
<dbReference type="PANTHER" id="PTHR19849">
    <property type="entry name" value="PHOSPHOLIPASE A-2-ACTIVATING PROTEIN"/>
    <property type="match status" value="1"/>
</dbReference>
<feature type="repeat" description="WD" evidence="5">
    <location>
        <begin position="264"/>
        <end position="286"/>
    </location>
</feature>
<dbReference type="PROSITE" id="PS50294">
    <property type="entry name" value="WD_REPEATS_REGION"/>
    <property type="match status" value="2"/>
</dbReference>
<protein>
    <submittedName>
        <fullName evidence="9">Phospholipase A-2-activating protein</fullName>
    </submittedName>
</protein>
<dbReference type="InterPro" id="IPR011989">
    <property type="entry name" value="ARM-like"/>
</dbReference>
<accession>A0A5C5FPQ9</accession>
<reference evidence="9 10" key="1">
    <citation type="submission" date="2019-03" db="EMBL/GenBank/DDBJ databases">
        <title>Rhodosporidium diobovatum UCD-FST 08-225 genome sequencing, assembly, and annotation.</title>
        <authorList>
            <person name="Fakankun I.U."/>
            <person name="Fristensky B."/>
            <person name="Levin D.B."/>
        </authorList>
    </citation>
    <scope>NUCLEOTIDE SEQUENCE [LARGE SCALE GENOMIC DNA]</scope>
    <source>
        <strain evidence="9 10">UCD-FST 08-225</strain>
    </source>
</reference>
<evidence type="ECO:0000259" key="8">
    <source>
        <dbReference type="PROSITE" id="PS51396"/>
    </source>
</evidence>
<evidence type="ECO:0000256" key="1">
    <source>
        <dbReference type="ARBA" id="ARBA00004496"/>
    </source>
</evidence>
<dbReference type="GO" id="GO:0010992">
    <property type="term" value="P:ubiquitin recycling"/>
    <property type="evidence" value="ECO:0007669"/>
    <property type="project" value="TreeGrafter"/>
</dbReference>
<dbReference type="InterPro" id="IPR036322">
    <property type="entry name" value="WD40_repeat_dom_sf"/>
</dbReference>
<dbReference type="InterPro" id="IPR015155">
    <property type="entry name" value="PFU"/>
</dbReference>
<feature type="region of interest" description="Disordered" evidence="6">
    <location>
        <begin position="58"/>
        <end position="85"/>
    </location>
</feature>
<proteinExistence type="predicted"/>
<feature type="repeat" description="WD" evidence="5">
    <location>
        <begin position="287"/>
        <end position="330"/>
    </location>
</feature>
<name>A0A5C5FPQ9_9BASI</name>
<evidence type="ECO:0000256" key="2">
    <source>
        <dbReference type="ARBA" id="ARBA00022490"/>
    </source>
</evidence>
<dbReference type="PROSITE" id="PS51396">
    <property type="entry name" value="PUL"/>
    <property type="match status" value="1"/>
</dbReference>
<evidence type="ECO:0000313" key="10">
    <source>
        <dbReference type="Proteomes" id="UP000311382"/>
    </source>
</evidence>
<dbReference type="InterPro" id="IPR038122">
    <property type="entry name" value="PFU_sf"/>
</dbReference>
<feature type="region of interest" description="Disordered" evidence="6">
    <location>
        <begin position="391"/>
        <end position="411"/>
    </location>
</feature>
<feature type="compositionally biased region" description="Basic and acidic residues" evidence="6">
    <location>
        <begin position="70"/>
        <end position="81"/>
    </location>
</feature>
<dbReference type="PRINTS" id="PR00320">
    <property type="entry name" value="GPROTEINBRPT"/>
</dbReference>
<dbReference type="InterPro" id="IPR013535">
    <property type="entry name" value="PUL_dom"/>
</dbReference>
<dbReference type="Proteomes" id="UP000311382">
    <property type="component" value="Unassembled WGS sequence"/>
</dbReference>
<comment type="subcellular location">
    <subcellularLocation>
        <location evidence="1">Cytoplasm</location>
    </subcellularLocation>
</comment>
<dbReference type="Gene3D" id="1.25.10.10">
    <property type="entry name" value="Leucine-rich Repeat Variant"/>
    <property type="match status" value="1"/>
</dbReference>
<dbReference type="SUPFAM" id="SSF50978">
    <property type="entry name" value="WD40 repeat-like"/>
    <property type="match status" value="1"/>
</dbReference>
<dbReference type="GO" id="GO:0005634">
    <property type="term" value="C:nucleus"/>
    <property type="evidence" value="ECO:0007669"/>
    <property type="project" value="TreeGrafter"/>
</dbReference>